<dbReference type="Proteomes" id="UP001497535">
    <property type="component" value="Unassembled WGS sequence"/>
</dbReference>
<name>A0ACB0Z6L9_MELEN</name>
<evidence type="ECO:0000313" key="2">
    <source>
        <dbReference type="Proteomes" id="UP001497535"/>
    </source>
</evidence>
<organism evidence="1 2">
    <name type="scientific">Meloidogyne enterolobii</name>
    <name type="common">Root-knot nematode worm</name>
    <name type="synonym">Meloidogyne mayaguensis</name>
    <dbReference type="NCBI Taxonomy" id="390850"/>
    <lineage>
        <taxon>Eukaryota</taxon>
        <taxon>Metazoa</taxon>
        <taxon>Ecdysozoa</taxon>
        <taxon>Nematoda</taxon>
        <taxon>Chromadorea</taxon>
        <taxon>Rhabditida</taxon>
        <taxon>Tylenchina</taxon>
        <taxon>Tylenchomorpha</taxon>
        <taxon>Tylenchoidea</taxon>
        <taxon>Meloidogynidae</taxon>
        <taxon>Meloidogyninae</taxon>
        <taxon>Meloidogyne</taxon>
    </lineage>
</organism>
<dbReference type="EMBL" id="CAVMJV010000024">
    <property type="protein sequence ID" value="CAK5074086.1"/>
    <property type="molecule type" value="Genomic_DNA"/>
</dbReference>
<gene>
    <name evidence="1" type="ORF">MENTE1834_LOCUS20786</name>
</gene>
<keyword evidence="2" id="KW-1185">Reference proteome</keyword>
<accession>A0ACB0Z6L9</accession>
<reference evidence="1" key="1">
    <citation type="submission" date="2023-11" db="EMBL/GenBank/DDBJ databases">
        <authorList>
            <person name="Poullet M."/>
        </authorList>
    </citation>
    <scope>NUCLEOTIDE SEQUENCE</scope>
    <source>
        <strain evidence="1">E1834</strain>
    </source>
</reference>
<protein>
    <submittedName>
        <fullName evidence="1">Uncharacterized protein</fullName>
    </submittedName>
</protein>
<evidence type="ECO:0000313" key="1">
    <source>
        <dbReference type="EMBL" id="CAK5074086.1"/>
    </source>
</evidence>
<sequence>MTSYISGVLVFKASNGDTGLLWFPSDCRQKHCQTGLALFQLGQWLVFDRINDIIVRPLDGMPPYETRLYRTESSQRDAFVEISVPLVFFSDKVFNQIVAYAPGFGRVGSFFRQDANLKMDCLYHAWIAFFGLYRDPNLLTLMNTFDVQWLLTYLAEPFSTNEMISASESGIKLSLVNGIVINIVDGFDDSGGSDSGNDNQENGDEVPQHHTFKIVTFWTPWLHSICKYKYDETAHPKLDFRVGQWFKFMPAANWSTTGVAVSPFPVQAPKAMSVIARNPLKLRISHALYNLDQDPAAFIVRVPDWLGVLQSGREFITSLRRARQSRPNFAPRLIVELNDVYNWVLRDFDGRTGSPIRVAPAQEVMDHEPGDVDEEGVEVKESDIEVPRPTAPILTGGFGHSNRSTNIPFVSSTPKLSTTNNNTNDFGDLLDDGKKVHPTDGGFGRSRHKARPLGQVSRPVVNNEHSADNERSQSNISEEAKENDMTHDVAQPPTSVNATRGSFGGSRRGAKPRPQFSRASPNPPSRPHSRQEGKTTQQRSSPISSRHNGTFLDQCNKRSGGIEKKNLSGVVVAKATSNNRSKNGIIIYSPVFPEGEISVPVSLCGDLSVGSWVKFNATIMGEKITTTDFEVEKTPPFETKACGNTVKIKLNAYVPKRWYPRMSTFVPIVETDFVKVVDSKGLFDETCANQQLTVWIERMLEGNSQYNIVWHVDQIDE</sequence>
<comment type="caution">
    <text evidence="1">The sequence shown here is derived from an EMBL/GenBank/DDBJ whole genome shotgun (WGS) entry which is preliminary data.</text>
</comment>
<proteinExistence type="predicted"/>